<dbReference type="EMBL" id="ACMP01000068">
    <property type="protein sequence ID" value="EEL70755.1"/>
    <property type="molecule type" value="Genomic_DNA"/>
</dbReference>
<keyword evidence="1" id="KW-1133">Transmembrane helix</keyword>
<feature type="transmembrane region" description="Helical" evidence="1">
    <location>
        <begin position="6"/>
        <end position="33"/>
    </location>
</feature>
<comment type="caution">
    <text evidence="2">The sequence shown here is derived from an EMBL/GenBank/DDBJ whole genome shotgun (WGS) entry which is preliminary data.</text>
</comment>
<gene>
    <name evidence="2" type="ORF">bcere0026_22090</name>
</gene>
<evidence type="ECO:0000313" key="2">
    <source>
        <dbReference type="EMBL" id="EEL70755.1"/>
    </source>
</evidence>
<protein>
    <submittedName>
        <fullName evidence="2">Uncharacterized protein</fullName>
    </submittedName>
</protein>
<reference evidence="2" key="1">
    <citation type="journal article" date="2012" name="Genome Res.">
        <title>Genomic characterization of the Bacillus cereus sensu lato species: Backdrop to the evolution of Bacillus anthracis.</title>
        <authorList>
            <person name="Zwick M.E."/>
            <person name="Joseph S.J."/>
            <person name="Didelot X."/>
            <person name="Chen P.E."/>
            <person name="Bishop-Lilly K.A."/>
            <person name="Stewart A.C."/>
            <person name="Willner K."/>
            <person name="Nolan N."/>
            <person name="Lentz S."/>
            <person name="Thomason M.K."/>
            <person name="Sozhamannan S."/>
            <person name="Mateczun A.J."/>
            <person name="Du L."/>
            <person name="Read T.D."/>
        </authorList>
    </citation>
    <scope>NUCLEOTIDE SEQUENCE [LARGE SCALE GENOMIC DNA]</scope>
    <source>
        <strain evidence="2">AH603</strain>
    </source>
</reference>
<proteinExistence type="predicted"/>
<dbReference type="AlphaFoldDB" id="C2XU38"/>
<keyword evidence="1" id="KW-0472">Membrane</keyword>
<sequence>MYIFFIFNIISLIIIGLVAIFIGASMALFLDYVGNRNGEIK</sequence>
<dbReference type="HOGENOM" id="CLU_3340536_0_0_9"/>
<accession>C2XU38</accession>
<name>C2XU38_BACMY</name>
<evidence type="ECO:0000256" key="1">
    <source>
        <dbReference type="SAM" id="Phobius"/>
    </source>
</evidence>
<organism evidence="2">
    <name type="scientific">Bacillus mycoides</name>
    <dbReference type="NCBI Taxonomy" id="1405"/>
    <lineage>
        <taxon>Bacteria</taxon>
        <taxon>Bacillati</taxon>
        <taxon>Bacillota</taxon>
        <taxon>Bacilli</taxon>
        <taxon>Bacillales</taxon>
        <taxon>Bacillaceae</taxon>
        <taxon>Bacillus</taxon>
        <taxon>Bacillus cereus group</taxon>
    </lineage>
</organism>
<dbReference type="Proteomes" id="UP000001753">
    <property type="component" value="Chromosome"/>
</dbReference>
<keyword evidence="1" id="KW-0812">Transmembrane</keyword>